<dbReference type="InterPro" id="IPR013320">
    <property type="entry name" value="ConA-like_dom_sf"/>
</dbReference>
<evidence type="ECO:0000256" key="1">
    <source>
        <dbReference type="ARBA" id="ARBA00022801"/>
    </source>
</evidence>
<dbReference type="GO" id="GO:0009277">
    <property type="term" value="C:fungal-type cell wall"/>
    <property type="evidence" value="ECO:0007669"/>
    <property type="project" value="TreeGrafter"/>
</dbReference>
<accession>A0A1D2VDK3</accession>
<dbReference type="GO" id="GO:0005975">
    <property type="term" value="P:carbohydrate metabolic process"/>
    <property type="evidence" value="ECO:0007669"/>
    <property type="project" value="InterPro"/>
</dbReference>
<evidence type="ECO:0000313" key="5">
    <source>
        <dbReference type="EMBL" id="ODV59662.1"/>
    </source>
</evidence>
<keyword evidence="1 5" id="KW-0378">Hydrolase</keyword>
<dbReference type="EMBL" id="KV454485">
    <property type="protein sequence ID" value="ODV59662.1"/>
    <property type="molecule type" value="Genomic_DNA"/>
</dbReference>
<evidence type="ECO:0000256" key="2">
    <source>
        <dbReference type="ARBA" id="ARBA00023295"/>
    </source>
</evidence>
<name>A0A1D2VDK3_9ASCO</name>
<dbReference type="Gene3D" id="2.60.120.200">
    <property type="match status" value="1"/>
</dbReference>
<feature type="domain" description="GH16" evidence="4">
    <location>
        <begin position="1"/>
        <end position="224"/>
    </location>
</feature>
<dbReference type="InterPro" id="IPR050546">
    <property type="entry name" value="Glycosyl_Hydrlase_16"/>
</dbReference>
<dbReference type="STRING" id="1344418.A0A1D2VDK3"/>
<dbReference type="InterPro" id="IPR008264">
    <property type="entry name" value="Beta_glucanase"/>
</dbReference>
<feature type="active site" description="Nucleophile" evidence="3">
    <location>
        <position position="98"/>
    </location>
</feature>
<evidence type="ECO:0000313" key="6">
    <source>
        <dbReference type="Proteomes" id="UP000095038"/>
    </source>
</evidence>
<evidence type="ECO:0000259" key="4">
    <source>
        <dbReference type="PROSITE" id="PS51762"/>
    </source>
</evidence>
<dbReference type="SUPFAM" id="SSF49899">
    <property type="entry name" value="Concanavalin A-like lectins/glucanases"/>
    <property type="match status" value="1"/>
</dbReference>
<proteinExistence type="predicted"/>
<dbReference type="GO" id="GO:0031505">
    <property type="term" value="P:fungal-type cell wall organization"/>
    <property type="evidence" value="ECO:0007669"/>
    <property type="project" value="TreeGrafter"/>
</dbReference>
<dbReference type="GeneID" id="30963044"/>
<keyword evidence="2" id="KW-0326">Glycosidase</keyword>
<evidence type="ECO:0000256" key="3">
    <source>
        <dbReference type="PIRSR" id="PIRSR608264-1"/>
    </source>
</evidence>
<dbReference type="PANTHER" id="PTHR10963:SF68">
    <property type="entry name" value="GLYCOSIDASE CRH1-RELATED"/>
    <property type="match status" value="1"/>
</dbReference>
<dbReference type="AlphaFoldDB" id="A0A1D2VDK3"/>
<gene>
    <name evidence="5" type="ORF">ASCRUDRAFT_16301</name>
</gene>
<organism evidence="5 6">
    <name type="scientific">Ascoidea rubescens DSM 1968</name>
    <dbReference type="NCBI Taxonomy" id="1344418"/>
    <lineage>
        <taxon>Eukaryota</taxon>
        <taxon>Fungi</taxon>
        <taxon>Dikarya</taxon>
        <taxon>Ascomycota</taxon>
        <taxon>Saccharomycotina</taxon>
        <taxon>Saccharomycetes</taxon>
        <taxon>Ascoideaceae</taxon>
        <taxon>Ascoidea</taxon>
    </lineage>
</organism>
<protein>
    <submittedName>
        <fullName evidence="5">Glycoside hydrolase family 16 protein</fullName>
    </submittedName>
</protein>
<dbReference type="RefSeq" id="XP_020045969.1">
    <property type="nucleotide sequence ID" value="XM_020189408.1"/>
</dbReference>
<reference evidence="6" key="1">
    <citation type="submission" date="2016-05" db="EMBL/GenBank/DDBJ databases">
        <title>Comparative genomics of biotechnologically important yeasts.</title>
        <authorList>
            <consortium name="DOE Joint Genome Institute"/>
            <person name="Riley R."/>
            <person name="Haridas S."/>
            <person name="Wolfe K.H."/>
            <person name="Lopes M.R."/>
            <person name="Hittinger C.T."/>
            <person name="Goker M."/>
            <person name="Salamov A."/>
            <person name="Wisecaver J."/>
            <person name="Long T.M."/>
            <person name="Aerts A.L."/>
            <person name="Barry K."/>
            <person name="Choi C."/>
            <person name="Clum A."/>
            <person name="Coughlan A.Y."/>
            <person name="Deshpande S."/>
            <person name="Douglass A.P."/>
            <person name="Hanson S.J."/>
            <person name="Klenk H.-P."/>
            <person name="Labutti K."/>
            <person name="Lapidus A."/>
            <person name="Lindquist E."/>
            <person name="Lipzen A."/>
            <person name="Meier-Kolthoff J.P."/>
            <person name="Ohm R.A."/>
            <person name="Otillar R.P."/>
            <person name="Pangilinan J."/>
            <person name="Peng Y."/>
            <person name="Rokas A."/>
            <person name="Rosa C.A."/>
            <person name="Scheuner C."/>
            <person name="Sibirny A.A."/>
            <person name="Slot J.C."/>
            <person name="Stielow J.B."/>
            <person name="Sun H."/>
            <person name="Kurtzman C.P."/>
            <person name="Blackwell M."/>
            <person name="Grigoriev I.V."/>
            <person name="Jeffries T.W."/>
        </authorList>
    </citation>
    <scope>NUCLEOTIDE SEQUENCE [LARGE SCALE GENOMIC DNA]</scope>
    <source>
        <strain evidence="6">DSM 1968</strain>
    </source>
</reference>
<dbReference type="Pfam" id="PF00722">
    <property type="entry name" value="Glyco_hydro_16"/>
    <property type="match status" value="1"/>
</dbReference>
<sequence length="268" mass="30487">NCNPLKDENCKPLNVGLSTSIIDYFEEKSPNYSIFIDRGSFTFHKNDGLEIIMDKRYDNPSIRSNFYILYGKVEAIIKTSSGQGIISSFFLQSDDGDEIDIEWIGGERDKVQTNFFSKGNVTTYSRGQTHKVIGHSESFHKYTIDWKKEELNWYIDDKLVRSVKNNTDERYPCSAMSLMVGIWAGGDPGNEVGTIQWAGGETDFDKAPFSMFVKRIVVSDYSSGSFYKYSSNYLNNHYNENSDNKGIEIVGGNVNDRFEIASKEFSIL</sequence>
<dbReference type="PRINTS" id="PR00737">
    <property type="entry name" value="GLHYDRLASE16"/>
</dbReference>
<dbReference type="OrthoDB" id="4781at2759"/>
<dbReference type="PANTHER" id="PTHR10963">
    <property type="entry name" value="GLYCOSYL HYDROLASE-RELATED"/>
    <property type="match status" value="1"/>
</dbReference>
<feature type="non-terminal residue" evidence="5">
    <location>
        <position position="268"/>
    </location>
</feature>
<dbReference type="Proteomes" id="UP000095038">
    <property type="component" value="Unassembled WGS sequence"/>
</dbReference>
<dbReference type="InterPro" id="IPR000757">
    <property type="entry name" value="Beta-glucanase-like"/>
</dbReference>
<dbReference type="CDD" id="cd02183">
    <property type="entry name" value="GH16_fungal_CRH1_transglycosylase"/>
    <property type="match status" value="1"/>
</dbReference>
<dbReference type="GO" id="GO:0016757">
    <property type="term" value="F:glycosyltransferase activity"/>
    <property type="evidence" value="ECO:0007669"/>
    <property type="project" value="TreeGrafter"/>
</dbReference>
<dbReference type="InParanoid" id="A0A1D2VDK3"/>
<feature type="active site" description="Proton donor" evidence="3">
    <location>
        <position position="102"/>
    </location>
</feature>
<dbReference type="GO" id="GO:0004553">
    <property type="term" value="F:hydrolase activity, hydrolyzing O-glycosyl compounds"/>
    <property type="evidence" value="ECO:0007669"/>
    <property type="project" value="InterPro"/>
</dbReference>
<keyword evidence="6" id="KW-1185">Reference proteome</keyword>
<dbReference type="PROSITE" id="PS51762">
    <property type="entry name" value="GH16_2"/>
    <property type="match status" value="1"/>
</dbReference>
<feature type="non-terminal residue" evidence="5">
    <location>
        <position position="1"/>
    </location>
</feature>